<dbReference type="WBParaSite" id="Minc3s00135g05679">
    <property type="protein sequence ID" value="Minc3s00135g05679"/>
    <property type="gene ID" value="Minc3s00135g05679"/>
</dbReference>
<dbReference type="AlphaFoldDB" id="A0A914KYB3"/>
<evidence type="ECO:0000313" key="1">
    <source>
        <dbReference type="Proteomes" id="UP000887563"/>
    </source>
</evidence>
<evidence type="ECO:0000313" key="2">
    <source>
        <dbReference type="WBParaSite" id="Minc3s00135g05679"/>
    </source>
</evidence>
<keyword evidence="1" id="KW-1185">Reference proteome</keyword>
<accession>A0A914KYB3</accession>
<dbReference type="Proteomes" id="UP000887563">
    <property type="component" value="Unplaced"/>
</dbReference>
<proteinExistence type="predicted"/>
<sequence length="69" mass="8131">MLFITSHSPNTFFQRQQRLVNLSSFKTSLSVRANCISSTFITRQVNKREFTIKSIFILFTIQIEIKIIF</sequence>
<organism evidence="1 2">
    <name type="scientific">Meloidogyne incognita</name>
    <name type="common">Southern root-knot nematode worm</name>
    <name type="synonym">Oxyuris incognita</name>
    <dbReference type="NCBI Taxonomy" id="6306"/>
    <lineage>
        <taxon>Eukaryota</taxon>
        <taxon>Metazoa</taxon>
        <taxon>Ecdysozoa</taxon>
        <taxon>Nematoda</taxon>
        <taxon>Chromadorea</taxon>
        <taxon>Rhabditida</taxon>
        <taxon>Tylenchina</taxon>
        <taxon>Tylenchomorpha</taxon>
        <taxon>Tylenchoidea</taxon>
        <taxon>Meloidogynidae</taxon>
        <taxon>Meloidogyninae</taxon>
        <taxon>Meloidogyne</taxon>
        <taxon>Meloidogyne incognita group</taxon>
    </lineage>
</organism>
<name>A0A914KYB3_MELIC</name>
<protein>
    <submittedName>
        <fullName evidence="2">Ovule protein</fullName>
    </submittedName>
</protein>
<reference evidence="2" key="1">
    <citation type="submission" date="2022-11" db="UniProtKB">
        <authorList>
            <consortium name="WormBaseParasite"/>
        </authorList>
    </citation>
    <scope>IDENTIFICATION</scope>
</reference>